<comment type="caution">
    <text evidence="1">The sequence shown here is derived from an EMBL/GenBank/DDBJ whole genome shotgun (WGS) entry which is preliminary data.</text>
</comment>
<gene>
    <name evidence="1" type="ORF">R5W23_002602</name>
</gene>
<proteinExistence type="predicted"/>
<organism evidence="1 2">
    <name type="scientific">Gemmata algarum</name>
    <dbReference type="NCBI Taxonomy" id="2975278"/>
    <lineage>
        <taxon>Bacteria</taxon>
        <taxon>Pseudomonadati</taxon>
        <taxon>Planctomycetota</taxon>
        <taxon>Planctomycetia</taxon>
        <taxon>Gemmatales</taxon>
        <taxon>Gemmataceae</taxon>
        <taxon>Gemmata</taxon>
    </lineage>
</organism>
<dbReference type="EMBL" id="JAXBLV010000191">
    <property type="protein sequence ID" value="MDY3561325.1"/>
    <property type="molecule type" value="Genomic_DNA"/>
</dbReference>
<name>A0ABU5F180_9BACT</name>
<evidence type="ECO:0000313" key="1">
    <source>
        <dbReference type="EMBL" id="MDY3561325.1"/>
    </source>
</evidence>
<dbReference type="RefSeq" id="WP_320687760.1">
    <property type="nucleotide sequence ID" value="NZ_JAXBLV010000191.1"/>
</dbReference>
<dbReference type="Proteomes" id="UP001272242">
    <property type="component" value="Unassembled WGS sequence"/>
</dbReference>
<evidence type="ECO:0000313" key="2">
    <source>
        <dbReference type="Proteomes" id="UP001272242"/>
    </source>
</evidence>
<protein>
    <recommendedName>
        <fullName evidence="3">Cohesin domain-containing protein</fullName>
    </recommendedName>
</protein>
<accession>A0ABU5F180</accession>
<sequence>MASHVSISNLSNDDSQSAPYELVVEYIADAGGLEVVIEYNGISVAAQDASQTSGSLSFSLNYLNSTIGETVRAVLRVKAAPNTLVDTDTRTGLSFETDSPP</sequence>
<reference evidence="2" key="1">
    <citation type="journal article" date="2023" name="Mar. Drugs">
        <title>Gemmata algarum, a Novel Planctomycete Isolated from an Algal Mat, Displays Antimicrobial Activity.</title>
        <authorList>
            <person name="Kumar G."/>
            <person name="Kallscheuer N."/>
            <person name="Kashif M."/>
            <person name="Ahamad S."/>
            <person name="Jagadeeshwari U."/>
            <person name="Pannikurungottu S."/>
            <person name="Haufschild T."/>
            <person name="Kabuu M."/>
            <person name="Sasikala C."/>
            <person name="Jogler C."/>
            <person name="Ramana C."/>
        </authorList>
    </citation>
    <scope>NUCLEOTIDE SEQUENCE [LARGE SCALE GENOMIC DNA]</scope>
    <source>
        <strain evidence="2">JC673</strain>
    </source>
</reference>
<keyword evidence="2" id="KW-1185">Reference proteome</keyword>
<evidence type="ECO:0008006" key="3">
    <source>
        <dbReference type="Google" id="ProtNLM"/>
    </source>
</evidence>